<evidence type="ECO:0000313" key="3">
    <source>
        <dbReference type="Proteomes" id="UP001642360"/>
    </source>
</evidence>
<gene>
    <name evidence="2" type="ORF">ILEXP_LOCUS54471</name>
</gene>
<reference evidence="2 3" key="1">
    <citation type="submission" date="2024-02" db="EMBL/GenBank/DDBJ databases">
        <authorList>
            <person name="Vignale AGUSTIN F."/>
            <person name="Sosa J E."/>
            <person name="Modenutti C."/>
        </authorList>
    </citation>
    <scope>NUCLEOTIDE SEQUENCE [LARGE SCALE GENOMIC DNA]</scope>
</reference>
<proteinExistence type="predicted"/>
<evidence type="ECO:0000313" key="2">
    <source>
        <dbReference type="EMBL" id="CAK9184175.1"/>
    </source>
</evidence>
<sequence length="85" mass="9280">MGYHRDLLEHWAPPPPLPGGAIAILHPPPPPPPFIVETPNKTSPSIPIESIGSTPIKKIPTKRGKDRKSRSRRHRKVAVGSTDIS</sequence>
<feature type="compositionally biased region" description="Basic residues" evidence="1">
    <location>
        <begin position="59"/>
        <end position="77"/>
    </location>
</feature>
<dbReference type="Proteomes" id="UP001642360">
    <property type="component" value="Unassembled WGS sequence"/>
</dbReference>
<organism evidence="2 3">
    <name type="scientific">Ilex paraguariensis</name>
    <name type="common">yerba mate</name>
    <dbReference type="NCBI Taxonomy" id="185542"/>
    <lineage>
        <taxon>Eukaryota</taxon>
        <taxon>Viridiplantae</taxon>
        <taxon>Streptophyta</taxon>
        <taxon>Embryophyta</taxon>
        <taxon>Tracheophyta</taxon>
        <taxon>Spermatophyta</taxon>
        <taxon>Magnoliopsida</taxon>
        <taxon>eudicotyledons</taxon>
        <taxon>Gunneridae</taxon>
        <taxon>Pentapetalae</taxon>
        <taxon>asterids</taxon>
        <taxon>campanulids</taxon>
        <taxon>Aquifoliales</taxon>
        <taxon>Aquifoliaceae</taxon>
        <taxon>Ilex</taxon>
    </lineage>
</organism>
<dbReference type="EMBL" id="CAUOFW020008869">
    <property type="protein sequence ID" value="CAK9184175.1"/>
    <property type="molecule type" value="Genomic_DNA"/>
</dbReference>
<comment type="caution">
    <text evidence="2">The sequence shown here is derived from an EMBL/GenBank/DDBJ whole genome shotgun (WGS) entry which is preliminary data.</text>
</comment>
<evidence type="ECO:0000256" key="1">
    <source>
        <dbReference type="SAM" id="MobiDB-lite"/>
    </source>
</evidence>
<keyword evidence="3" id="KW-1185">Reference proteome</keyword>
<name>A0ABC8USY6_9AQUA</name>
<feature type="region of interest" description="Disordered" evidence="1">
    <location>
        <begin position="41"/>
        <end position="85"/>
    </location>
</feature>
<accession>A0ABC8USY6</accession>
<dbReference type="AlphaFoldDB" id="A0ABC8USY6"/>
<protein>
    <submittedName>
        <fullName evidence="2">Uncharacterized protein</fullName>
    </submittedName>
</protein>